<feature type="transmembrane region" description="Helical" evidence="8">
    <location>
        <begin position="20"/>
        <end position="39"/>
    </location>
</feature>
<dbReference type="eggNOG" id="COG0848">
    <property type="taxonomic scope" value="Bacteria"/>
</dbReference>
<keyword evidence="7" id="KW-0653">Protein transport</keyword>
<gene>
    <name evidence="9" type="ordered locus">Hbal_2533</name>
</gene>
<dbReference type="RefSeq" id="WP_015828358.1">
    <property type="nucleotide sequence ID" value="NC_012982.1"/>
</dbReference>
<dbReference type="KEGG" id="hba:Hbal_2533"/>
<evidence type="ECO:0000256" key="2">
    <source>
        <dbReference type="ARBA" id="ARBA00005811"/>
    </source>
</evidence>
<keyword evidence="3" id="KW-1003">Cell membrane</keyword>
<dbReference type="STRING" id="582402.Hbal_2533"/>
<protein>
    <submittedName>
        <fullName evidence="9">Biopolymer transport protein ExbD/TolR</fullName>
    </submittedName>
</protein>
<dbReference type="InterPro" id="IPR003400">
    <property type="entry name" value="ExbD"/>
</dbReference>
<evidence type="ECO:0000256" key="1">
    <source>
        <dbReference type="ARBA" id="ARBA00004162"/>
    </source>
</evidence>
<dbReference type="AlphaFoldDB" id="C6XP28"/>
<evidence type="ECO:0000256" key="8">
    <source>
        <dbReference type="SAM" id="Phobius"/>
    </source>
</evidence>
<keyword evidence="6 8" id="KW-0472">Membrane</keyword>
<evidence type="ECO:0000313" key="9">
    <source>
        <dbReference type="EMBL" id="ACT60208.1"/>
    </source>
</evidence>
<accession>C6XP28</accession>
<evidence type="ECO:0000256" key="6">
    <source>
        <dbReference type="ARBA" id="ARBA00023136"/>
    </source>
</evidence>
<name>C6XP28_HIRBI</name>
<keyword evidence="5 8" id="KW-1133">Transmembrane helix</keyword>
<evidence type="ECO:0000313" key="10">
    <source>
        <dbReference type="Proteomes" id="UP000002745"/>
    </source>
</evidence>
<keyword evidence="10" id="KW-1185">Reference proteome</keyword>
<comment type="subcellular location">
    <subcellularLocation>
        <location evidence="1">Cell membrane</location>
        <topology evidence="1">Single-pass membrane protein</topology>
    </subcellularLocation>
    <subcellularLocation>
        <location evidence="7">Cell membrane</location>
        <topology evidence="7">Single-pass type II membrane protein</topology>
    </subcellularLocation>
</comment>
<dbReference type="PANTHER" id="PTHR30558:SF3">
    <property type="entry name" value="BIOPOLYMER TRANSPORT PROTEIN EXBD-RELATED"/>
    <property type="match status" value="1"/>
</dbReference>
<evidence type="ECO:0000256" key="5">
    <source>
        <dbReference type="ARBA" id="ARBA00022989"/>
    </source>
</evidence>
<organism evidence="9 10">
    <name type="scientific">Hirschia baltica (strain ATCC 49814 / DSM 5838 / IFAM 1418)</name>
    <dbReference type="NCBI Taxonomy" id="582402"/>
    <lineage>
        <taxon>Bacteria</taxon>
        <taxon>Pseudomonadati</taxon>
        <taxon>Pseudomonadota</taxon>
        <taxon>Alphaproteobacteria</taxon>
        <taxon>Hyphomonadales</taxon>
        <taxon>Hyphomonadaceae</taxon>
        <taxon>Hirschia</taxon>
    </lineage>
</organism>
<sequence>MKFAQLNNKPSSSRISMTPLIDVVFILLLFFMLTSTFVVRRNMDLATPSISSVRDTTDEVIHLELNKDGLTFEGQLLTLDDIHDLLNARLTSGDPVNLSIGEGVPLAATVEVMDALKASGGRAIALQTVEVTQ</sequence>
<dbReference type="EMBL" id="CP001678">
    <property type="protein sequence ID" value="ACT60208.1"/>
    <property type="molecule type" value="Genomic_DNA"/>
</dbReference>
<reference evidence="10" key="1">
    <citation type="journal article" date="2011" name="J. Bacteriol.">
        <title>Genome sequences of eight morphologically diverse alphaproteobacteria.</title>
        <authorList>
            <consortium name="US DOE Joint Genome Institute"/>
            <person name="Brown P.J."/>
            <person name="Kysela D.T."/>
            <person name="Buechlein A."/>
            <person name="Hemmerich C."/>
            <person name="Brun Y.V."/>
        </authorList>
    </citation>
    <scope>NUCLEOTIDE SEQUENCE [LARGE SCALE GENOMIC DNA]</scope>
    <source>
        <strain evidence="10">ATCC 49814 / DSM 5838 / IFAM 1418</strain>
    </source>
</reference>
<comment type="similarity">
    <text evidence="2 7">Belongs to the ExbD/TolR family.</text>
</comment>
<dbReference type="Proteomes" id="UP000002745">
    <property type="component" value="Chromosome"/>
</dbReference>
<evidence type="ECO:0000256" key="7">
    <source>
        <dbReference type="RuleBase" id="RU003879"/>
    </source>
</evidence>
<dbReference type="HOGENOM" id="CLU_085305_3_5_5"/>
<evidence type="ECO:0000256" key="3">
    <source>
        <dbReference type="ARBA" id="ARBA00022475"/>
    </source>
</evidence>
<dbReference type="GO" id="GO:0022857">
    <property type="term" value="F:transmembrane transporter activity"/>
    <property type="evidence" value="ECO:0007669"/>
    <property type="project" value="InterPro"/>
</dbReference>
<dbReference type="OrthoDB" id="5456447at2"/>
<dbReference type="GO" id="GO:0005886">
    <property type="term" value="C:plasma membrane"/>
    <property type="evidence" value="ECO:0007669"/>
    <property type="project" value="UniProtKB-SubCell"/>
</dbReference>
<keyword evidence="4 7" id="KW-0812">Transmembrane</keyword>
<dbReference type="PANTHER" id="PTHR30558">
    <property type="entry name" value="EXBD MEMBRANE COMPONENT OF PMF-DRIVEN MACROMOLECULE IMPORT SYSTEM"/>
    <property type="match status" value="1"/>
</dbReference>
<proteinExistence type="inferred from homology"/>
<dbReference type="GO" id="GO:0015031">
    <property type="term" value="P:protein transport"/>
    <property type="evidence" value="ECO:0007669"/>
    <property type="project" value="UniProtKB-KW"/>
</dbReference>
<keyword evidence="7" id="KW-0813">Transport</keyword>
<dbReference type="Pfam" id="PF02472">
    <property type="entry name" value="ExbD"/>
    <property type="match status" value="1"/>
</dbReference>
<evidence type="ECO:0000256" key="4">
    <source>
        <dbReference type="ARBA" id="ARBA00022692"/>
    </source>
</evidence>